<name>A0A7J6KKR0_PEROL</name>
<comment type="caution">
    <text evidence="2">The sequence shown here is derived from an EMBL/GenBank/DDBJ whole genome shotgun (WGS) entry which is preliminary data.</text>
</comment>
<evidence type="ECO:0000256" key="1">
    <source>
        <dbReference type="SAM" id="MobiDB-lite"/>
    </source>
</evidence>
<dbReference type="EMBL" id="JABANN010002577">
    <property type="protein sequence ID" value="KAF4647472.1"/>
    <property type="molecule type" value="Genomic_DNA"/>
</dbReference>
<evidence type="ECO:0000313" key="3">
    <source>
        <dbReference type="Proteomes" id="UP000572268"/>
    </source>
</evidence>
<feature type="compositionally biased region" description="Basic and acidic residues" evidence="1">
    <location>
        <begin position="224"/>
        <end position="234"/>
    </location>
</feature>
<sequence length="234" mass="25983">VKEIASTVKVRTNALDEVTNLLVADLEDREEQLPPGDSEELAHFIGAALEEVREEVLELWGPEIEFDVVERGMHEQFENLKIYLALELRARSEDPGDVRAIRTARKGVRAQLWASVYSPFAINLADSFVERIARRKCELVREESREVEFVRDEGRSRPIPSPPVYQQAGGDQFEAEPVRVAGGSEPKVGDRLTDKDATGVRGGRNDEPSGISRRDTPVGMTEGSEAKITDDGQG</sequence>
<feature type="region of interest" description="Disordered" evidence="1">
    <location>
        <begin position="149"/>
        <end position="234"/>
    </location>
</feature>
<accession>A0A7J6KKR0</accession>
<dbReference type="AlphaFoldDB" id="A0A7J6KKR0"/>
<feature type="non-terminal residue" evidence="2">
    <location>
        <position position="234"/>
    </location>
</feature>
<proteinExistence type="predicted"/>
<organism evidence="2 3">
    <name type="scientific">Perkinsus olseni</name>
    <name type="common">Perkinsus atlanticus</name>
    <dbReference type="NCBI Taxonomy" id="32597"/>
    <lineage>
        <taxon>Eukaryota</taxon>
        <taxon>Sar</taxon>
        <taxon>Alveolata</taxon>
        <taxon>Perkinsozoa</taxon>
        <taxon>Perkinsea</taxon>
        <taxon>Perkinsida</taxon>
        <taxon>Perkinsidae</taxon>
        <taxon>Perkinsus</taxon>
    </lineage>
</organism>
<feature type="compositionally biased region" description="Basic and acidic residues" evidence="1">
    <location>
        <begin position="187"/>
        <end position="216"/>
    </location>
</feature>
<protein>
    <submittedName>
        <fullName evidence="2">Uncharacterized protein</fullName>
    </submittedName>
</protein>
<dbReference type="Proteomes" id="UP000572268">
    <property type="component" value="Unassembled WGS sequence"/>
</dbReference>
<feature type="non-terminal residue" evidence="2">
    <location>
        <position position="1"/>
    </location>
</feature>
<gene>
    <name evidence="2" type="ORF">FOL46_004177</name>
</gene>
<evidence type="ECO:0000313" key="2">
    <source>
        <dbReference type="EMBL" id="KAF4647472.1"/>
    </source>
</evidence>
<reference evidence="2 3" key="1">
    <citation type="submission" date="2020-04" db="EMBL/GenBank/DDBJ databases">
        <title>Perkinsus olseni comparative genomics.</title>
        <authorList>
            <person name="Bogema D.R."/>
        </authorList>
    </citation>
    <scope>NUCLEOTIDE SEQUENCE [LARGE SCALE GENOMIC DNA]</scope>
    <source>
        <strain evidence="2">ATCC PRA-31</strain>
    </source>
</reference>